<proteinExistence type="predicted"/>
<dbReference type="EMBL" id="AFFY01000047">
    <property type="protein sequence ID" value="EHG99036.1"/>
    <property type="molecule type" value="Genomic_DNA"/>
</dbReference>
<evidence type="ECO:0000313" key="2">
    <source>
        <dbReference type="Proteomes" id="UP000003598"/>
    </source>
</evidence>
<gene>
    <name evidence="1" type="ORF">HMPREF9441_03184</name>
</gene>
<dbReference type="Proteomes" id="UP000003598">
    <property type="component" value="Unassembled WGS sequence"/>
</dbReference>
<dbReference type="AlphaFoldDB" id="G5SUW9"/>
<evidence type="ECO:0000313" key="1">
    <source>
        <dbReference type="EMBL" id="EHG99036.1"/>
    </source>
</evidence>
<dbReference type="HOGENOM" id="CLU_3120861_0_0_10"/>
<accession>G5SUW9</accession>
<keyword evidence="2" id="KW-1185">Reference proteome</keyword>
<reference evidence="1 2" key="1">
    <citation type="submission" date="2011-03" db="EMBL/GenBank/DDBJ databases">
        <authorList>
            <person name="Weinstock G."/>
            <person name="Sodergren E."/>
            <person name="Clifton S."/>
            <person name="Fulton L."/>
            <person name="Fulton B."/>
            <person name="Courtney L."/>
            <person name="Fronick C."/>
            <person name="Harrison M."/>
            <person name="Strong C."/>
            <person name="Farmer C."/>
            <person name="Delahaunty K."/>
            <person name="Markovic C."/>
            <person name="Hall O."/>
            <person name="Minx P."/>
            <person name="Tomlinson C."/>
            <person name="Mitreva M."/>
            <person name="Hou S."/>
            <person name="Chen J."/>
            <person name="Wollam A."/>
            <person name="Pepin K.H."/>
            <person name="Johnson M."/>
            <person name="Bhonagiri V."/>
            <person name="Zhang X."/>
            <person name="Suruliraj S."/>
            <person name="Warren W."/>
            <person name="Chinwalla A."/>
            <person name="Mardis E.R."/>
            <person name="Wilson R.K."/>
        </authorList>
    </citation>
    <scope>NUCLEOTIDE SEQUENCE [LARGE SCALE GENOMIC DNA]</scope>
    <source>
        <strain evidence="1 2">YIT 11840</strain>
    </source>
</reference>
<organism evidence="1 2">
    <name type="scientific">Paraprevotella clara YIT 11840</name>
    <dbReference type="NCBI Taxonomy" id="762968"/>
    <lineage>
        <taxon>Bacteria</taxon>
        <taxon>Pseudomonadati</taxon>
        <taxon>Bacteroidota</taxon>
        <taxon>Bacteroidia</taxon>
        <taxon>Bacteroidales</taxon>
        <taxon>Prevotellaceae</taxon>
        <taxon>Paraprevotella</taxon>
    </lineage>
</organism>
<sequence>MPDKLIGFTQSSYPAFHCCPPMRITKHYEYYFGCKGRTYFSSGQKKNVIKAFFQ</sequence>
<name>G5SUW9_9BACT</name>
<comment type="caution">
    <text evidence="1">The sequence shown here is derived from an EMBL/GenBank/DDBJ whole genome shotgun (WGS) entry which is preliminary data.</text>
</comment>
<protein>
    <submittedName>
        <fullName evidence="1">Uncharacterized protein</fullName>
    </submittedName>
</protein>
<dbReference type="STRING" id="762968.HMPREF9441_03184"/>